<keyword evidence="10" id="KW-0106">Calcium</keyword>
<evidence type="ECO:0000256" key="18">
    <source>
        <dbReference type="SAM" id="MobiDB-lite"/>
    </source>
</evidence>
<dbReference type="PANTHER" id="PTHR19143:SF433">
    <property type="entry name" value="FICOLIN-2"/>
    <property type="match status" value="1"/>
</dbReference>
<keyword evidence="4" id="KW-0964">Secreted</keyword>
<feature type="compositionally biased region" description="Basic and acidic residues" evidence="18">
    <location>
        <begin position="84"/>
        <end position="102"/>
    </location>
</feature>
<dbReference type="InterPro" id="IPR050373">
    <property type="entry name" value="Fibrinogen_C-term_domain"/>
</dbReference>
<evidence type="ECO:0000256" key="19">
    <source>
        <dbReference type="SAM" id="SignalP"/>
    </source>
</evidence>
<keyword evidence="13" id="KW-1015">Disulfide bond</keyword>
<evidence type="ECO:0000256" key="11">
    <source>
        <dbReference type="ARBA" id="ARBA00022859"/>
    </source>
</evidence>
<dbReference type="Gene3D" id="3.90.215.10">
    <property type="entry name" value="Gamma Fibrinogen, chain A, domain 1"/>
    <property type="match status" value="1"/>
</dbReference>
<dbReference type="GO" id="GO:0001867">
    <property type="term" value="P:complement activation, lectin pathway"/>
    <property type="evidence" value="ECO:0007669"/>
    <property type="project" value="TreeGrafter"/>
</dbReference>
<keyword evidence="11" id="KW-0391">Immunity</keyword>
<keyword evidence="8" id="KW-0430">Lectin</keyword>
<dbReference type="SMART" id="SM00186">
    <property type="entry name" value="FBG"/>
    <property type="match status" value="1"/>
</dbReference>
<evidence type="ECO:0000256" key="10">
    <source>
        <dbReference type="ARBA" id="ARBA00022837"/>
    </source>
</evidence>
<dbReference type="InterPro" id="IPR020837">
    <property type="entry name" value="Fibrinogen_CS"/>
</dbReference>
<keyword evidence="15" id="KW-1216">Complement system impairing toxin</keyword>
<dbReference type="EMBL" id="GDBA01000084">
    <property type="protein sequence ID" value="JAS04577.1"/>
    <property type="molecule type" value="Transcribed_RNA"/>
</dbReference>
<comment type="function">
    <text evidence="1">Initiates complement activation and/or interferes in platelet aggregation and/or blood coagulation.</text>
</comment>
<dbReference type="InterPro" id="IPR008160">
    <property type="entry name" value="Collagen"/>
</dbReference>
<proteinExistence type="inferred from homology"/>
<feature type="compositionally biased region" description="Pro residues" evidence="18">
    <location>
        <begin position="50"/>
        <end position="63"/>
    </location>
</feature>
<dbReference type="GO" id="GO:0097367">
    <property type="term" value="F:carbohydrate derivative binding"/>
    <property type="evidence" value="ECO:0007669"/>
    <property type="project" value="TreeGrafter"/>
</dbReference>
<dbReference type="FunFam" id="3.90.215.10:FF:000001">
    <property type="entry name" value="Tenascin isoform 1"/>
    <property type="match status" value="1"/>
</dbReference>
<dbReference type="GO" id="GO:0005615">
    <property type="term" value="C:extracellular space"/>
    <property type="evidence" value="ECO:0007669"/>
    <property type="project" value="TreeGrafter"/>
</dbReference>
<dbReference type="PROSITE" id="PS51406">
    <property type="entry name" value="FIBRINOGEN_C_2"/>
    <property type="match status" value="1"/>
</dbReference>
<feature type="signal peptide" evidence="19">
    <location>
        <begin position="1"/>
        <end position="24"/>
    </location>
</feature>
<keyword evidence="6" id="KW-0479">Metal-binding</keyword>
<evidence type="ECO:0000256" key="7">
    <source>
        <dbReference type="ARBA" id="ARBA00022729"/>
    </source>
</evidence>
<dbReference type="EMBL" id="GBSH01000084">
    <property type="protein sequence ID" value="JAG68940.1"/>
    <property type="molecule type" value="Transcribed_RNA"/>
</dbReference>
<dbReference type="GO" id="GO:0005102">
    <property type="term" value="F:signaling receptor binding"/>
    <property type="evidence" value="ECO:0007669"/>
    <property type="project" value="TreeGrafter"/>
</dbReference>
<reference evidence="21" key="1">
    <citation type="journal article" date="2014" name="BMC Genomics">
        <title>RNA-seq and high-definition mass spectrometry reveal the complex and divergent venoms of two rear-fanged colubrid snakes.</title>
        <authorList>
            <person name="McGivern J.J."/>
            <person name="Wray K.P."/>
            <person name="Margres M.J."/>
            <person name="Couch M.E."/>
            <person name="Mackessy S.P."/>
            <person name="Rokyta D.R."/>
        </authorList>
    </citation>
    <scope>NUCLEOTIDE SEQUENCE</scope>
    <source>
        <tissue evidence="21">Venom gland</tissue>
    </source>
</reference>
<evidence type="ECO:0000256" key="15">
    <source>
        <dbReference type="ARBA" id="ARBA00023220"/>
    </source>
</evidence>
<evidence type="ECO:0000313" key="22">
    <source>
        <dbReference type="EMBL" id="JAS04577.1"/>
    </source>
</evidence>
<feature type="region of interest" description="Disordered" evidence="18">
    <location>
        <begin position="23"/>
        <end position="122"/>
    </location>
</feature>
<keyword evidence="16" id="KW-1199">Hemostasis impairing toxin</keyword>
<protein>
    <submittedName>
        <fullName evidence="21">Ficolin 4</fullName>
    </submittedName>
</protein>
<feature type="domain" description="Fibrinogen C-terminal" evidence="20">
    <location>
        <begin position="123"/>
        <end position="341"/>
    </location>
</feature>
<evidence type="ECO:0000256" key="8">
    <source>
        <dbReference type="ARBA" id="ARBA00022734"/>
    </source>
</evidence>
<keyword evidence="7 19" id="KW-0732">Signal</keyword>
<dbReference type="InterPro" id="IPR014716">
    <property type="entry name" value="Fibrinogen_a/b/g_C_1"/>
</dbReference>
<dbReference type="Pfam" id="PF00147">
    <property type="entry name" value="Fibrinogen_C"/>
    <property type="match status" value="1"/>
</dbReference>
<name>A0A0B8RSW4_9SAUR</name>
<evidence type="ECO:0000256" key="9">
    <source>
        <dbReference type="ARBA" id="ARBA00022737"/>
    </source>
</evidence>
<evidence type="ECO:0000256" key="17">
    <source>
        <dbReference type="ARBA" id="ARBA00023278"/>
    </source>
</evidence>
<evidence type="ECO:0000256" key="2">
    <source>
        <dbReference type="ARBA" id="ARBA00004613"/>
    </source>
</evidence>
<dbReference type="PROSITE" id="PS00514">
    <property type="entry name" value="FIBRINOGEN_C_1"/>
    <property type="match status" value="1"/>
</dbReference>
<evidence type="ECO:0000259" key="20">
    <source>
        <dbReference type="PROSITE" id="PS51406"/>
    </source>
</evidence>
<dbReference type="GO" id="GO:0005581">
    <property type="term" value="C:collagen trimer"/>
    <property type="evidence" value="ECO:0007669"/>
    <property type="project" value="UniProtKB-KW"/>
</dbReference>
<dbReference type="CDD" id="cd00087">
    <property type="entry name" value="FReD"/>
    <property type="match status" value="1"/>
</dbReference>
<dbReference type="GO" id="GO:0003823">
    <property type="term" value="F:antigen binding"/>
    <property type="evidence" value="ECO:0007669"/>
    <property type="project" value="TreeGrafter"/>
</dbReference>
<dbReference type="InterPro" id="IPR002181">
    <property type="entry name" value="Fibrinogen_a/b/g_C_dom"/>
</dbReference>
<keyword evidence="9" id="KW-0677">Repeat</keyword>
<evidence type="ECO:0000256" key="12">
    <source>
        <dbReference type="ARBA" id="ARBA00023119"/>
    </source>
</evidence>
<reference evidence="22" key="2">
    <citation type="journal article" date="2015" name="G3 (Bethesda)">
        <title>Post-transcriptional mechanisms contribute little to phenotypic variation in snake venoms.</title>
        <authorList>
            <person name="Rokyta D.R."/>
            <person name="Margres M.J."/>
            <person name="Calvin K."/>
        </authorList>
    </citation>
    <scope>NUCLEOTIDE SEQUENCE</scope>
    <source>
        <tissue evidence="22">Venom gland</tissue>
    </source>
</reference>
<evidence type="ECO:0000256" key="13">
    <source>
        <dbReference type="ARBA" id="ARBA00023157"/>
    </source>
</evidence>
<dbReference type="SUPFAM" id="SSF56496">
    <property type="entry name" value="Fibrinogen C-terminal domain-like"/>
    <property type="match status" value="1"/>
</dbReference>
<dbReference type="GO" id="GO:0030246">
    <property type="term" value="F:carbohydrate binding"/>
    <property type="evidence" value="ECO:0007669"/>
    <property type="project" value="UniProtKB-KW"/>
</dbReference>
<evidence type="ECO:0000256" key="14">
    <source>
        <dbReference type="ARBA" id="ARBA00023180"/>
    </source>
</evidence>
<feature type="compositionally biased region" description="Basic and acidic residues" evidence="18">
    <location>
        <begin position="112"/>
        <end position="122"/>
    </location>
</feature>
<organism evidence="21">
    <name type="scientific">Philothamnus irregularis</name>
    <name type="common">brown tree snake</name>
    <dbReference type="NCBI Taxonomy" id="1899461"/>
    <lineage>
        <taxon>Eukaryota</taxon>
        <taxon>Metazoa</taxon>
        <taxon>Chordata</taxon>
        <taxon>Craniata</taxon>
        <taxon>Vertebrata</taxon>
        <taxon>Euteleostomi</taxon>
        <taxon>Lepidosauria</taxon>
        <taxon>Squamata</taxon>
        <taxon>Bifurcata</taxon>
        <taxon>Unidentata</taxon>
        <taxon>Episquamata</taxon>
        <taxon>Toxicofera</taxon>
        <taxon>Serpentes</taxon>
        <taxon>Colubroidea</taxon>
        <taxon>Colubridae</taxon>
        <taxon>Colubrinae</taxon>
        <taxon>Philothamnus</taxon>
    </lineage>
</organism>
<comment type="subcellular location">
    <subcellularLocation>
        <location evidence="2">Secreted</location>
    </subcellularLocation>
</comment>
<keyword evidence="14" id="KW-0325">Glycoprotein</keyword>
<evidence type="ECO:0000256" key="16">
    <source>
        <dbReference type="ARBA" id="ARBA00023240"/>
    </source>
</evidence>
<evidence type="ECO:0000256" key="5">
    <source>
        <dbReference type="ARBA" id="ARBA00022588"/>
    </source>
</evidence>
<evidence type="ECO:0000256" key="6">
    <source>
        <dbReference type="ARBA" id="ARBA00022723"/>
    </source>
</evidence>
<evidence type="ECO:0000256" key="4">
    <source>
        <dbReference type="ARBA" id="ARBA00022525"/>
    </source>
</evidence>
<evidence type="ECO:0000313" key="21">
    <source>
        <dbReference type="EMBL" id="JAG68940.1"/>
    </source>
</evidence>
<sequence length="341" mass="37854">MRRAGEQVGLLLLCLIAIHRGAQESSCPEDKELSPDVNDEVAIERGSPGLPGPQGPRGPPGIPGPKGERGLQGISGKIGAAGPKGEKGDPGQPGERGEKGDPGEIESAGSTSEHRQPLLQEEKCKKRGAPNCKELLKRGVVLSGWYTIYPQDCQPLEVLCDMDTDGGGWIVFQRRSDGSVDFFRDWAAYKRGFGSQLTEFWLGNDHLHCLSLLGKNELRVDLIDFDNQRSFAKYASFQVAAESNWYRLTLGSFMGGPAGDSLSDHNNMTFSTRDKRQDPQMFNCAEKFQGAWWYHYCHDSNLNGRYWLGEYKSHADGINWYTGKGGRYSYMRTEMKIRPVA</sequence>
<keyword evidence="17" id="KW-0379">Hydroxylation</keyword>
<dbReference type="PANTHER" id="PTHR19143">
    <property type="entry name" value="FIBRINOGEN/TENASCIN/ANGIOPOEITIN"/>
    <property type="match status" value="1"/>
</dbReference>
<dbReference type="AlphaFoldDB" id="A0A0B8RSW4"/>
<evidence type="ECO:0000256" key="1">
    <source>
        <dbReference type="ARBA" id="ARBA00003654"/>
    </source>
</evidence>
<accession>A0A0B8RSW4</accession>
<dbReference type="InterPro" id="IPR036056">
    <property type="entry name" value="Fibrinogen-like_C"/>
</dbReference>
<evidence type="ECO:0000256" key="3">
    <source>
        <dbReference type="ARBA" id="ARBA00006932"/>
    </source>
</evidence>
<feature type="chain" id="PRO_5010612467" evidence="19">
    <location>
        <begin position="25"/>
        <end position="341"/>
    </location>
</feature>
<dbReference type="Pfam" id="PF01391">
    <property type="entry name" value="Collagen"/>
    <property type="match status" value="1"/>
</dbReference>
<comment type="similarity">
    <text evidence="3">Belongs to the ficolin lectin family. Veficolin subfamily.</text>
</comment>
<dbReference type="GO" id="GO:0046872">
    <property type="term" value="F:metal ion binding"/>
    <property type="evidence" value="ECO:0007669"/>
    <property type="project" value="UniProtKB-KW"/>
</dbReference>
<keyword evidence="5" id="KW-0399">Innate immunity</keyword>
<keyword evidence="12" id="KW-0176">Collagen</keyword>
<keyword evidence="16" id="KW-0800">Toxin</keyword>
<dbReference type="NCBIfam" id="NF040941">
    <property type="entry name" value="GGGWT_bact"/>
    <property type="match status" value="1"/>
</dbReference>